<name>A0ABN1D9K8_9GAMM</name>
<protein>
    <recommendedName>
        <fullName evidence="2">histidine kinase</fullName>
        <ecNumber evidence="2">2.7.13.3</ecNumber>
    </recommendedName>
</protein>
<dbReference type="CDD" id="cd00082">
    <property type="entry name" value="HisKA"/>
    <property type="match status" value="1"/>
</dbReference>
<evidence type="ECO:0000256" key="1">
    <source>
        <dbReference type="ARBA" id="ARBA00000085"/>
    </source>
</evidence>
<proteinExistence type="predicted"/>
<evidence type="ECO:0000313" key="10">
    <source>
        <dbReference type="Proteomes" id="UP001501169"/>
    </source>
</evidence>
<dbReference type="InterPro" id="IPR036890">
    <property type="entry name" value="HATPase_C_sf"/>
</dbReference>
<evidence type="ECO:0000256" key="5">
    <source>
        <dbReference type="ARBA" id="ARBA00022777"/>
    </source>
</evidence>
<dbReference type="PROSITE" id="PS50109">
    <property type="entry name" value="HIS_KIN"/>
    <property type="match status" value="1"/>
</dbReference>
<dbReference type="PRINTS" id="PR00344">
    <property type="entry name" value="BCTRLSENSOR"/>
</dbReference>
<accession>A0ABN1D9K8</accession>
<sequence>MTSASAMHFSPTGFARQGLSVVAASGHQLSTYCAPTGLDPVLQALPAAVILLDQRGVVYQANPAAVTMLGEPLVGEAWFSIISRCFSPRRDDGLEVSLKDGRRVKLQINALLTHTEYTQPGQLIMLTDLTETRQLQSRVGQMQRLSVLGKMMATLAHQIRTPLSAAMLYAQNLANPRATWQVQQQFQQKLLSRLQDLELQVSDMLLFARSGSSQQVAEFTLDQLITEIEAAVDALLVQHQADFTLQCDEPSLRLVGNQNALCGAIQNLIQNSLQAIPASAKIVLELKASAQHSGKLLLRLTDNGPGVAPALHDNLFEPFVTGRAQGTGLGLAVVQAVAHSHHGSVRYVPTGQGACFEMLLPLSHSVQEAGQ</sequence>
<feature type="domain" description="Histidine kinase" evidence="8">
    <location>
        <begin position="154"/>
        <end position="364"/>
    </location>
</feature>
<evidence type="ECO:0000259" key="8">
    <source>
        <dbReference type="PROSITE" id="PS50109"/>
    </source>
</evidence>
<dbReference type="InterPro" id="IPR036097">
    <property type="entry name" value="HisK_dim/P_sf"/>
</dbReference>
<comment type="caution">
    <text evidence="9">The sequence shown here is derived from an EMBL/GenBank/DDBJ whole genome shotgun (WGS) entry which is preliminary data.</text>
</comment>
<dbReference type="CDD" id="cd00130">
    <property type="entry name" value="PAS"/>
    <property type="match status" value="1"/>
</dbReference>
<dbReference type="InterPro" id="IPR005467">
    <property type="entry name" value="His_kinase_dom"/>
</dbReference>
<dbReference type="Pfam" id="PF00512">
    <property type="entry name" value="HisKA"/>
    <property type="match status" value="1"/>
</dbReference>
<dbReference type="EMBL" id="BAAAEO010000001">
    <property type="protein sequence ID" value="GAA0537953.1"/>
    <property type="molecule type" value="Genomic_DNA"/>
</dbReference>
<dbReference type="SMART" id="SM00387">
    <property type="entry name" value="HATPase_c"/>
    <property type="match status" value="1"/>
</dbReference>
<keyword evidence="6" id="KW-0902">Two-component regulatory system</keyword>
<dbReference type="PANTHER" id="PTHR45453:SF1">
    <property type="entry name" value="PHOSPHATE REGULON SENSOR PROTEIN PHOR"/>
    <property type="match status" value="1"/>
</dbReference>
<reference evidence="9 10" key="1">
    <citation type="journal article" date="2019" name="Int. J. Syst. Evol. Microbiol.">
        <title>The Global Catalogue of Microorganisms (GCM) 10K type strain sequencing project: providing services to taxonomists for standard genome sequencing and annotation.</title>
        <authorList>
            <consortium name="The Broad Institute Genomics Platform"/>
            <consortium name="The Broad Institute Genome Sequencing Center for Infectious Disease"/>
            <person name="Wu L."/>
            <person name="Ma J."/>
        </authorList>
    </citation>
    <scope>NUCLEOTIDE SEQUENCE [LARGE SCALE GENOMIC DNA]</scope>
    <source>
        <strain evidence="9 10">JCM 14331</strain>
    </source>
</reference>
<keyword evidence="3" id="KW-0597">Phosphoprotein</keyword>
<dbReference type="Pfam" id="PF13188">
    <property type="entry name" value="PAS_8"/>
    <property type="match status" value="1"/>
</dbReference>
<dbReference type="InterPro" id="IPR004358">
    <property type="entry name" value="Sig_transdc_His_kin-like_C"/>
</dbReference>
<evidence type="ECO:0000256" key="6">
    <source>
        <dbReference type="ARBA" id="ARBA00023012"/>
    </source>
</evidence>
<comment type="catalytic activity">
    <reaction evidence="1">
        <text>ATP + protein L-histidine = ADP + protein N-phospho-L-histidine.</text>
        <dbReference type="EC" id="2.7.13.3"/>
    </reaction>
</comment>
<dbReference type="Pfam" id="PF02518">
    <property type="entry name" value="HATPase_c"/>
    <property type="match status" value="1"/>
</dbReference>
<dbReference type="GO" id="GO:0016301">
    <property type="term" value="F:kinase activity"/>
    <property type="evidence" value="ECO:0007669"/>
    <property type="project" value="UniProtKB-KW"/>
</dbReference>
<evidence type="ECO:0000256" key="4">
    <source>
        <dbReference type="ARBA" id="ARBA00022679"/>
    </source>
</evidence>
<dbReference type="SMART" id="SM00388">
    <property type="entry name" value="HisKA"/>
    <property type="match status" value="1"/>
</dbReference>
<organism evidence="9 10">
    <name type="scientific">Rheinheimera aquimaris</name>
    <dbReference type="NCBI Taxonomy" id="412437"/>
    <lineage>
        <taxon>Bacteria</taxon>
        <taxon>Pseudomonadati</taxon>
        <taxon>Pseudomonadota</taxon>
        <taxon>Gammaproteobacteria</taxon>
        <taxon>Chromatiales</taxon>
        <taxon>Chromatiaceae</taxon>
        <taxon>Rheinheimera</taxon>
    </lineage>
</organism>
<dbReference type="InterPro" id="IPR003594">
    <property type="entry name" value="HATPase_dom"/>
</dbReference>
<evidence type="ECO:0000256" key="2">
    <source>
        <dbReference type="ARBA" id="ARBA00012438"/>
    </source>
</evidence>
<keyword evidence="4" id="KW-0808">Transferase</keyword>
<evidence type="ECO:0000256" key="3">
    <source>
        <dbReference type="ARBA" id="ARBA00022553"/>
    </source>
</evidence>
<gene>
    <name evidence="9" type="ORF">GCM10009098_01820</name>
</gene>
<keyword evidence="10" id="KW-1185">Reference proteome</keyword>
<dbReference type="InterPro" id="IPR000014">
    <property type="entry name" value="PAS"/>
</dbReference>
<keyword evidence="7" id="KW-0472">Membrane</keyword>
<evidence type="ECO:0000256" key="7">
    <source>
        <dbReference type="ARBA" id="ARBA00023136"/>
    </source>
</evidence>
<dbReference type="RefSeq" id="WP_226765859.1">
    <property type="nucleotide sequence ID" value="NZ_BAAAEO010000001.1"/>
</dbReference>
<dbReference type="SUPFAM" id="SSF55874">
    <property type="entry name" value="ATPase domain of HSP90 chaperone/DNA topoisomerase II/histidine kinase"/>
    <property type="match status" value="1"/>
</dbReference>
<evidence type="ECO:0000313" key="9">
    <source>
        <dbReference type="EMBL" id="GAA0537953.1"/>
    </source>
</evidence>
<dbReference type="InterPro" id="IPR035965">
    <property type="entry name" value="PAS-like_dom_sf"/>
</dbReference>
<dbReference type="InterPro" id="IPR050351">
    <property type="entry name" value="BphY/WalK/GraS-like"/>
</dbReference>
<dbReference type="Gene3D" id="1.10.287.130">
    <property type="match status" value="1"/>
</dbReference>
<dbReference type="Proteomes" id="UP001501169">
    <property type="component" value="Unassembled WGS sequence"/>
</dbReference>
<dbReference type="PANTHER" id="PTHR45453">
    <property type="entry name" value="PHOSPHATE REGULON SENSOR PROTEIN PHOR"/>
    <property type="match status" value="1"/>
</dbReference>
<keyword evidence="5 9" id="KW-0418">Kinase</keyword>
<dbReference type="InterPro" id="IPR003661">
    <property type="entry name" value="HisK_dim/P_dom"/>
</dbReference>
<dbReference type="SUPFAM" id="SSF47384">
    <property type="entry name" value="Homodimeric domain of signal transducing histidine kinase"/>
    <property type="match status" value="1"/>
</dbReference>
<dbReference type="EC" id="2.7.13.3" evidence="2"/>
<dbReference type="Gene3D" id="3.30.565.10">
    <property type="entry name" value="Histidine kinase-like ATPase, C-terminal domain"/>
    <property type="match status" value="1"/>
</dbReference>
<dbReference type="SUPFAM" id="SSF55785">
    <property type="entry name" value="PYP-like sensor domain (PAS domain)"/>
    <property type="match status" value="1"/>
</dbReference>